<organism evidence="3 4">
    <name type="scientific">Streptomyces pyxinae</name>
    <dbReference type="NCBI Taxonomy" id="2970734"/>
    <lineage>
        <taxon>Bacteria</taxon>
        <taxon>Bacillati</taxon>
        <taxon>Actinomycetota</taxon>
        <taxon>Actinomycetes</taxon>
        <taxon>Kitasatosporales</taxon>
        <taxon>Streptomycetaceae</taxon>
        <taxon>Streptomyces</taxon>
    </lineage>
</organism>
<dbReference type="Pfam" id="PF08378">
    <property type="entry name" value="NERD"/>
    <property type="match status" value="1"/>
</dbReference>
<gene>
    <name evidence="3" type="ORF">NX801_05450</name>
</gene>
<proteinExistence type="predicted"/>
<keyword evidence="4" id="KW-1185">Reference proteome</keyword>
<feature type="compositionally biased region" description="Pro residues" evidence="1">
    <location>
        <begin position="59"/>
        <end position="107"/>
    </location>
</feature>
<comment type="caution">
    <text evidence="3">The sequence shown here is derived from an EMBL/GenBank/DDBJ whole genome shotgun (WGS) entry which is preliminary data.</text>
</comment>
<dbReference type="EMBL" id="JANUGQ010000003">
    <property type="protein sequence ID" value="MCS0635111.1"/>
    <property type="molecule type" value="Genomic_DNA"/>
</dbReference>
<sequence>MGELRVSEWRRHGHDRLYVNAPGGRTVAWFDRKTGRVEVKDELLRSAILDALAPHLTRPGPPLSTPRPGPGPGPGPLPATRPGPPSSGPRPAVAPPAPLASPAPPLYPEHDLALHRPGDLLRPKAREESPAVLLRCLRWLLGRPVPAGPWTTGLRGEKLVGRELARLERHGWHALHSIPLSPTWDIDHLLIGPGGVFSLNTKHHPAKAVWVGDHAVRVNHGEPRPYLRKSRQEAATVKRALERATGFPVDVTPLLVFVRPARLDVVPTLRDVRALRERDLTAYGRVTGKLHPGQVEALYTAARDRRAWSAATPVRPASPTRRTRPGE</sequence>
<dbReference type="RefSeq" id="WP_258785829.1">
    <property type="nucleotide sequence ID" value="NZ_JANUGQ010000003.1"/>
</dbReference>
<protein>
    <submittedName>
        <fullName evidence="3">NERD domain-containing protein</fullName>
    </submittedName>
</protein>
<feature type="region of interest" description="Disordered" evidence="1">
    <location>
        <begin position="308"/>
        <end position="327"/>
    </location>
</feature>
<evidence type="ECO:0000313" key="3">
    <source>
        <dbReference type="EMBL" id="MCS0635111.1"/>
    </source>
</evidence>
<dbReference type="PROSITE" id="PS50965">
    <property type="entry name" value="NERD"/>
    <property type="match status" value="1"/>
</dbReference>
<dbReference type="Proteomes" id="UP001431313">
    <property type="component" value="Unassembled WGS sequence"/>
</dbReference>
<dbReference type="InterPro" id="IPR011528">
    <property type="entry name" value="NERD"/>
</dbReference>
<name>A0ABT2CCH3_9ACTN</name>
<evidence type="ECO:0000313" key="4">
    <source>
        <dbReference type="Proteomes" id="UP001431313"/>
    </source>
</evidence>
<evidence type="ECO:0000259" key="2">
    <source>
        <dbReference type="PROSITE" id="PS50965"/>
    </source>
</evidence>
<accession>A0ABT2CCH3</accession>
<reference evidence="3" key="1">
    <citation type="submission" date="2022-08" db="EMBL/GenBank/DDBJ databases">
        <authorList>
            <person name="Somphong A."/>
            <person name="Phongsopitanun W."/>
        </authorList>
    </citation>
    <scope>NUCLEOTIDE SEQUENCE</scope>
    <source>
        <strain evidence="3">LP05-1</strain>
    </source>
</reference>
<evidence type="ECO:0000256" key="1">
    <source>
        <dbReference type="SAM" id="MobiDB-lite"/>
    </source>
</evidence>
<feature type="domain" description="NERD" evidence="2">
    <location>
        <begin position="152"/>
        <end position="264"/>
    </location>
</feature>
<feature type="region of interest" description="Disordered" evidence="1">
    <location>
        <begin position="54"/>
        <end position="111"/>
    </location>
</feature>